<dbReference type="InterPro" id="IPR038570">
    <property type="entry name" value="HicA_sf"/>
</dbReference>
<keyword evidence="4" id="KW-0378">Hydrolase</keyword>
<evidence type="ECO:0000313" key="7">
    <source>
        <dbReference type="EMBL" id="QDA32178.1"/>
    </source>
</evidence>
<keyword evidence="6" id="KW-0346">Stress response</keyword>
<reference evidence="7 8" key="1">
    <citation type="submission" date="2019-06" db="EMBL/GenBank/DDBJ databases">
        <title>Thermococcus indicus sp. nov., a Fe(III)-reducing hyperthermophilic archaeon isolated from the Onnuri vent field of the Central Indian Ocean ridge.</title>
        <authorList>
            <person name="Lim J.K."/>
            <person name="Kim Y.J."/>
            <person name="Kwon K.K."/>
        </authorList>
    </citation>
    <scope>NUCLEOTIDE SEQUENCE [LARGE SCALE GENOMIC DNA]</scope>
    <source>
        <strain evidence="7 8">IOH1</strain>
    </source>
</reference>
<dbReference type="Proteomes" id="UP000306007">
    <property type="component" value="Chromosome"/>
</dbReference>
<proteinExistence type="predicted"/>
<keyword evidence="1" id="KW-1277">Toxin-antitoxin system</keyword>
<dbReference type="GO" id="GO:0004519">
    <property type="term" value="F:endonuclease activity"/>
    <property type="evidence" value="ECO:0007669"/>
    <property type="project" value="UniProtKB-KW"/>
</dbReference>
<dbReference type="EMBL" id="CP040846">
    <property type="protein sequence ID" value="QDA32178.1"/>
    <property type="molecule type" value="Genomic_DNA"/>
</dbReference>
<keyword evidence="8" id="KW-1185">Reference proteome</keyword>
<keyword evidence="2" id="KW-0540">Nuclease</keyword>
<evidence type="ECO:0000256" key="2">
    <source>
        <dbReference type="ARBA" id="ARBA00022722"/>
    </source>
</evidence>
<evidence type="ECO:0000256" key="1">
    <source>
        <dbReference type="ARBA" id="ARBA00022649"/>
    </source>
</evidence>
<dbReference type="GO" id="GO:0003729">
    <property type="term" value="F:mRNA binding"/>
    <property type="evidence" value="ECO:0007669"/>
    <property type="project" value="InterPro"/>
</dbReference>
<protein>
    <submittedName>
        <fullName evidence="7">Type II toxin-antitoxin system HicA family toxin</fullName>
    </submittedName>
</protein>
<evidence type="ECO:0000313" key="8">
    <source>
        <dbReference type="Proteomes" id="UP000306007"/>
    </source>
</evidence>
<organism evidence="7 8">
    <name type="scientific">Thermococcus indicus</name>
    <dbReference type="NCBI Taxonomy" id="2586643"/>
    <lineage>
        <taxon>Archaea</taxon>
        <taxon>Methanobacteriati</taxon>
        <taxon>Methanobacteriota</taxon>
        <taxon>Thermococci</taxon>
        <taxon>Thermococcales</taxon>
        <taxon>Thermococcaceae</taxon>
        <taxon>Thermococcus</taxon>
    </lineage>
</organism>
<dbReference type="GO" id="GO:0016787">
    <property type="term" value="F:hydrolase activity"/>
    <property type="evidence" value="ECO:0007669"/>
    <property type="project" value="UniProtKB-KW"/>
</dbReference>
<evidence type="ECO:0000256" key="6">
    <source>
        <dbReference type="ARBA" id="ARBA00023016"/>
    </source>
</evidence>
<dbReference type="Pfam" id="PF07927">
    <property type="entry name" value="HicA_toxin"/>
    <property type="match status" value="1"/>
</dbReference>
<evidence type="ECO:0000256" key="4">
    <source>
        <dbReference type="ARBA" id="ARBA00022801"/>
    </source>
</evidence>
<evidence type="ECO:0000256" key="5">
    <source>
        <dbReference type="ARBA" id="ARBA00022884"/>
    </source>
</evidence>
<dbReference type="AlphaFoldDB" id="A0A4Y5SMQ4"/>
<evidence type="ECO:0000256" key="3">
    <source>
        <dbReference type="ARBA" id="ARBA00022759"/>
    </source>
</evidence>
<gene>
    <name evidence="7" type="ORF">FH039_00055</name>
</gene>
<dbReference type="KEGG" id="tic:FH039_00055"/>
<dbReference type="SUPFAM" id="SSF54786">
    <property type="entry name" value="YcfA/nrd intein domain"/>
    <property type="match status" value="1"/>
</dbReference>
<dbReference type="Gene3D" id="3.30.920.30">
    <property type="entry name" value="Hypothetical protein"/>
    <property type="match status" value="1"/>
</dbReference>
<keyword evidence="3" id="KW-0255">Endonuclease</keyword>
<name>A0A4Y5SMQ4_9EURY</name>
<keyword evidence="5" id="KW-0694">RNA-binding</keyword>
<accession>A0A4Y5SMQ4</accession>
<dbReference type="InterPro" id="IPR012933">
    <property type="entry name" value="HicA_mRNA_interferase"/>
</dbReference>
<sequence>MIKLLKMLGYTVVRQRGSHVRLEKRTPLGTHKITVPYHDEIAKGTLNDILNKVSLWNGIPREELIEILKKL</sequence>
<dbReference type="OrthoDB" id="7619at2157"/>